<dbReference type="OrthoDB" id="5811911at2759"/>
<evidence type="ECO:0000313" key="3">
    <source>
        <dbReference type="Proteomes" id="UP000230233"/>
    </source>
</evidence>
<feature type="transmembrane region" description="Helical" evidence="1">
    <location>
        <begin position="28"/>
        <end position="48"/>
    </location>
</feature>
<name>A0A2G5VFN1_9PELO</name>
<comment type="caution">
    <text evidence="2">The sequence shown here is derived from an EMBL/GenBank/DDBJ whole genome shotgun (WGS) entry which is preliminary data.</text>
</comment>
<sequence>MPPKTKLTTKILMTTTESEDDEGLTPSYVYILIEFAYILMFGIVAYLMRRYNFMKTEDDAVTKHHRRHYEMMKKQQDELIEKQRTNENFLIAGDNQ</sequence>
<reference evidence="3" key="1">
    <citation type="submission" date="2017-10" db="EMBL/GenBank/DDBJ databases">
        <title>Rapid genome shrinkage in a self-fertile nematode reveals novel sperm competition proteins.</title>
        <authorList>
            <person name="Yin D."/>
            <person name="Schwarz E.M."/>
            <person name="Thomas C.G."/>
            <person name="Felde R.L."/>
            <person name="Korf I.F."/>
            <person name="Cutter A.D."/>
            <person name="Schartner C.M."/>
            <person name="Ralston E.J."/>
            <person name="Meyer B.J."/>
            <person name="Haag E.S."/>
        </authorList>
    </citation>
    <scope>NUCLEOTIDE SEQUENCE [LARGE SCALE GENOMIC DNA]</scope>
    <source>
        <strain evidence="3">JU1422</strain>
    </source>
</reference>
<organism evidence="2 3">
    <name type="scientific">Caenorhabditis nigoni</name>
    <dbReference type="NCBI Taxonomy" id="1611254"/>
    <lineage>
        <taxon>Eukaryota</taxon>
        <taxon>Metazoa</taxon>
        <taxon>Ecdysozoa</taxon>
        <taxon>Nematoda</taxon>
        <taxon>Chromadorea</taxon>
        <taxon>Rhabditida</taxon>
        <taxon>Rhabditina</taxon>
        <taxon>Rhabditomorpha</taxon>
        <taxon>Rhabditoidea</taxon>
        <taxon>Rhabditidae</taxon>
        <taxon>Peloderinae</taxon>
        <taxon>Caenorhabditis</taxon>
    </lineage>
</organism>
<dbReference type="AlphaFoldDB" id="A0A2G5VFN1"/>
<keyword evidence="1" id="KW-0472">Membrane</keyword>
<evidence type="ECO:0000313" key="2">
    <source>
        <dbReference type="EMBL" id="PIC50416.1"/>
    </source>
</evidence>
<proteinExistence type="predicted"/>
<keyword evidence="1" id="KW-1133">Transmembrane helix</keyword>
<accession>A0A2G5VFN1</accession>
<keyword evidence="3" id="KW-1185">Reference proteome</keyword>
<dbReference type="EMBL" id="PDUG01000001">
    <property type="protein sequence ID" value="PIC50416.1"/>
    <property type="molecule type" value="Genomic_DNA"/>
</dbReference>
<keyword evidence="1" id="KW-0812">Transmembrane</keyword>
<protein>
    <submittedName>
        <fullName evidence="2">Uncharacterized protein</fullName>
    </submittedName>
</protein>
<dbReference type="Proteomes" id="UP000230233">
    <property type="component" value="Chromosome I"/>
</dbReference>
<evidence type="ECO:0000256" key="1">
    <source>
        <dbReference type="SAM" id="Phobius"/>
    </source>
</evidence>
<gene>
    <name evidence="2" type="primary">Cni-F35H8.4</name>
    <name evidence="2" type="synonym">Cnig_chr_I.g1322</name>
    <name evidence="2" type="ORF">B9Z55_001322</name>
</gene>